<organism evidence="3 4">
    <name type="scientific">Ophiophagus hannah</name>
    <name type="common">King cobra</name>
    <name type="synonym">Naja hannah</name>
    <dbReference type="NCBI Taxonomy" id="8665"/>
    <lineage>
        <taxon>Eukaryota</taxon>
        <taxon>Metazoa</taxon>
        <taxon>Chordata</taxon>
        <taxon>Craniata</taxon>
        <taxon>Vertebrata</taxon>
        <taxon>Euteleostomi</taxon>
        <taxon>Lepidosauria</taxon>
        <taxon>Squamata</taxon>
        <taxon>Bifurcata</taxon>
        <taxon>Unidentata</taxon>
        <taxon>Episquamata</taxon>
        <taxon>Toxicofera</taxon>
        <taxon>Serpentes</taxon>
        <taxon>Colubroidea</taxon>
        <taxon>Elapidae</taxon>
        <taxon>Elapinae</taxon>
        <taxon>Ophiophagus</taxon>
    </lineage>
</organism>
<dbReference type="PANTHER" id="PTHR14845">
    <property type="entry name" value="COILED-COIL DOMAIN-CONTAINING 166"/>
    <property type="match status" value="1"/>
</dbReference>
<evidence type="ECO:0000256" key="2">
    <source>
        <dbReference type="SAM" id="MobiDB-lite"/>
    </source>
</evidence>
<comment type="caution">
    <text evidence="3">The sequence shown here is derived from an EMBL/GenBank/DDBJ whole genome shotgun (WGS) entry which is preliminary data.</text>
</comment>
<feature type="non-terminal residue" evidence="3">
    <location>
        <position position="1"/>
    </location>
</feature>
<feature type="coiled-coil region" evidence="1">
    <location>
        <begin position="215"/>
        <end position="242"/>
    </location>
</feature>
<dbReference type="Proteomes" id="UP000018936">
    <property type="component" value="Unassembled WGS sequence"/>
</dbReference>
<gene>
    <name evidence="3" type="ORF">L345_01827</name>
</gene>
<reference evidence="3 4" key="1">
    <citation type="journal article" date="2013" name="Proc. Natl. Acad. Sci. U.S.A.">
        <title>The king cobra genome reveals dynamic gene evolution and adaptation in the snake venom system.</title>
        <authorList>
            <person name="Vonk F.J."/>
            <person name="Casewell N.R."/>
            <person name="Henkel C.V."/>
            <person name="Heimberg A.M."/>
            <person name="Jansen H.J."/>
            <person name="McCleary R.J."/>
            <person name="Kerkkamp H.M."/>
            <person name="Vos R.A."/>
            <person name="Guerreiro I."/>
            <person name="Calvete J.J."/>
            <person name="Wuster W."/>
            <person name="Woods A.E."/>
            <person name="Logan J.M."/>
            <person name="Harrison R.A."/>
            <person name="Castoe T.A."/>
            <person name="de Koning A.P."/>
            <person name="Pollock D.D."/>
            <person name="Yandell M."/>
            <person name="Calderon D."/>
            <person name="Renjifo C."/>
            <person name="Currier R.B."/>
            <person name="Salgado D."/>
            <person name="Pla D."/>
            <person name="Sanz L."/>
            <person name="Hyder A.S."/>
            <person name="Ribeiro J.M."/>
            <person name="Arntzen J.W."/>
            <person name="van den Thillart G.E."/>
            <person name="Boetzer M."/>
            <person name="Pirovano W."/>
            <person name="Dirks R.P."/>
            <person name="Spaink H.P."/>
            <person name="Duboule D."/>
            <person name="McGlinn E."/>
            <person name="Kini R.M."/>
            <person name="Richardson M.K."/>
        </authorList>
    </citation>
    <scope>NUCLEOTIDE SEQUENCE</scope>
    <source>
        <tissue evidence="3">Blood</tissue>
    </source>
</reference>
<sequence>MTIRRIKAFKSVYGLLKILWVECGQLERLRAVRSAPKNKNKGRVLWFDSRVGGPELGKDTPSPPPPNQFTPEPRFHSPLSPNLQLSTSYRCRVSRQYTARYVTGAPVLPHFPATGEARRSLEKPAPGDMAGKTAQSKDAKGGKWWGLLARVKSVKSQPFTRPLRRVALLRGKKAGANAGKSRIDPRSSKEESEADRAKAAATLWEARLEVTEISRKEYREAARRLARDNEELERQQLRLEKDTVDVMSYLKKQEAEKEDLVGVEQNRTNGVGG</sequence>
<accession>V8PCS4</accession>
<dbReference type="AlphaFoldDB" id="V8PCS4"/>
<evidence type="ECO:0000313" key="4">
    <source>
        <dbReference type="Proteomes" id="UP000018936"/>
    </source>
</evidence>
<feature type="compositionally biased region" description="Basic and acidic residues" evidence="2">
    <location>
        <begin position="181"/>
        <end position="195"/>
    </location>
</feature>
<keyword evidence="1" id="KW-0175">Coiled coil</keyword>
<dbReference type="OrthoDB" id="441129at2759"/>
<proteinExistence type="predicted"/>
<evidence type="ECO:0000256" key="1">
    <source>
        <dbReference type="SAM" id="Coils"/>
    </source>
</evidence>
<feature type="region of interest" description="Disordered" evidence="2">
    <location>
        <begin position="174"/>
        <end position="195"/>
    </location>
</feature>
<dbReference type="PANTHER" id="PTHR14845:SF5">
    <property type="entry name" value="BASAL BODY-ORIENTATION FACTOR 1"/>
    <property type="match status" value="1"/>
</dbReference>
<dbReference type="EMBL" id="AZIM01000236">
    <property type="protein sequence ID" value="ETE72354.1"/>
    <property type="molecule type" value="Genomic_DNA"/>
</dbReference>
<protein>
    <submittedName>
        <fullName evidence="3">Uncharacterized protein</fullName>
    </submittedName>
</protein>
<keyword evidence="4" id="KW-1185">Reference proteome</keyword>
<evidence type="ECO:0000313" key="3">
    <source>
        <dbReference type="EMBL" id="ETE72354.1"/>
    </source>
</evidence>
<feature type="region of interest" description="Disordered" evidence="2">
    <location>
        <begin position="50"/>
        <end position="77"/>
    </location>
</feature>
<name>V8PCS4_OPHHA</name>